<gene>
    <name evidence="1" type="ORF">JOF48_002562</name>
</gene>
<reference evidence="1 2" key="1">
    <citation type="submission" date="2021-03" db="EMBL/GenBank/DDBJ databases">
        <title>Sequencing the genomes of 1000 actinobacteria strains.</title>
        <authorList>
            <person name="Klenk H.-P."/>
        </authorList>
    </citation>
    <scope>NUCLEOTIDE SEQUENCE [LARGE SCALE GENOMIC DNA]</scope>
    <source>
        <strain evidence="1 2">DSM 16005</strain>
    </source>
</reference>
<accession>A0ABS4YYA5</accession>
<evidence type="ECO:0000313" key="2">
    <source>
        <dbReference type="Proteomes" id="UP000711614"/>
    </source>
</evidence>
<dbReference type="SUPFAM" id="SSF53756">
    <property type="entry name" value="UDP-Glycosyltransferase/glycogen phosphorylase"/>
    <property type="match status" value="1"/>
</dbReference>
<name>A0ABS4YYA5_9MICC</name>
<dbReference type="EMBL" id="JAGIOI010000001">
    <property type="protein sequence ID" value="MBP2413763.1"/>
    <property type="molecule type" value="Genomic_DNA"/>
</dbReference>
<keyword evidence="2" id="KW-1185">Reference proteome</keyword>
<evidence type="ECO:0000313" key="1">
    <source>
        <dbReference type="EMBL" id="MBP2413763.1"/>
    </source>
</evidence>
<proteinExistence type="predicted"/>
<dbReference type="Gene3D" id="3.40.50.2000">
    <property type="entry name" value="Glycogen Phosphorylase B"/>
    <property type="match status" value="2"/>
</dbReference>
<organism evidence="1 2">
    <name type="scientific">Arthrobacter stackebrandtii</name>
    <dbReference type="NCBI Taxonomy" id="272161"/>
    <lineage>
        <taxon>Bacteria</taxon>
        <taxon>Bacillati</taxon>
        <taxon>Actinomycetota</taxon>
        <taxon>Actinomycetes</taxon>
        <taxon>Micrococcales</taxon>
        <taxon>Micrococcaceae</taxon>
        <taxon>Arthrobacter</taxon>
    </lineage>
</organism>
<dbReference type="Proteomes" id="UP000711614">
    <property type="component" value="Unassembled WGS sequence"/>
</dbReference>
<evidence type="ECO:0008006" key="3">
    <source>
        <dbReference type="Google" id="ProtNLM"/>
    </source>
</evidence>
<protein>
    <recommendedName>
        <fullName evidence="3">D-inositol 3-phosphate glycosyltransferase</fullName>
    </recommendedName>
</protein>
<sequence length="447" mass="49698">MTRPHLLYIAFAFPPSSASSVYRCTAVANGFVEDGWDVTVLTVDGEIWAELTGMDRQLLEAVDPRIDVVHTSDGGSEEPGRRDIRRYSRFRIHAPYLWKEWFRRRSRKGFPEDFHALWYKPASQAAQEIHRRKPVDLVMASASPYVSYKVAGELPDVPYVLDYRDAWSFNTFTGAEIFSVSSERGQLEHGYLRRALQSWFVNEPIRDEYARRYPDVGADMRVVPNGFDPQPGHGRQTAVATGQPRFGYLGTLQYTAVPLAEFLAGWDQAFGSEDLPPAHAIFKGKLSPTGLVPGKVLEIFNSGRHRGLAYGGPISKREVASFYHSVDALLLILPPGKYVTGGKTAEYLATGLPIVSIHAADSAASTILRDYPLWFEAKDLSKESIADALRACAAELANPDPQRWAAAWAYGQSFERSATLRPAIAELRTLIGCEPSSDPQTAERNNS</sequence>
<comment type="caution">
    <text evidence="1">The sequence shown here is derived from an EMBL/GenBank/DDBJ whole genome shotgun (WGS) entry which is preliminary data.</text>
</comment>
<dbReference type="RefSeq" id="WP_209681289.1">
    <property type="nucleotide sequence ID" value="NZ_JAGIOI010000001.1"/>
</dbReference>